<dbReference type="InterPro" id="IPR039261">
    <property type="entry name" value="FNR_nucleotide-bd"/>
</dbReference>
<evidence type="ECO:0000256" key="4">
    <source>
        <dbReference type="ARBA" id="ARBA00022630"/>
    </source>
</evidence>
<protein>
    <recommendedName>
        <fullName evidence="3">ferredoxin--NADP(+) reductase</fullName>
        <ecNumber evidence="3">1.18.1.2</ecNumber>
    </recommendedName>
</protein>
<dbReference type="EC" id="1.18.1.2" evidence="3"/>
<gene>
    <name evidence="11" type="ORF">FXV83_27950</name>
</gene>
<comment type="caution">
    <text evidence="11">The sequence shown here is derived from an EMBL/GenBank/DDBJ whole genome shotgun (WGS) entry which is preliminary data.</text>
</comment>
<evidence type="ECO:0000256" key="3">
    <source>
        <dbReference type="ARBA" id="ARBA00013223"/>
    </source>
</evidence>
<dbReference type="SUPFAM" id="SSF63380">
    <property type="entry name" value="Riboflavin synthase domain-like"/>
    <property type="match status" value="1"/>
</dbReference>
<accession>A0A5S4YH83</accession>
<dbReference type="Gene3D" id="3.40.50.80">
    <property type="entry name" value="Nucleotide-binding domain of ferredoxin-NADP reductase (FNR) module"/>
    <property type="match status" value="1"/>
</dbReference>
<comment type="cofactor">
    <cofactor evidence="1">
        <name>FAD</name>
        <dbReference type="ChEBI" id="CHEBI:57692"/>
    </cofactor>
</comment>
<dbReference type="GO" id="GO:0004324">
    <property type="term" value="F:ferredoxin-NADP+ reductase activity"/>
    <property type="evidence" value="ECO:0007669"/>
    <property type="project" value="UniProtKB-EC"/>
</dbReference>
<keyword evidence="12" id="KW-1185">Reference proteome</keyword>
<dbReference type="PROSITE" id="PS51384">
    <property type="entry name" value="FAD_FR"/>
    <property type="match status" value="1"/>
</dbReference>
<dbReference type="GO" id="GO:0034599">
    <property type="term" value="P:cellular response to oxidative stress"/>
    <property type="evidence" value="ECO:0007669"/>
    <property type="project" value="TreeGrafter"/>
</dbReference>
<evidence type="ECO:0000256" key="7">
    <source>
        <dbReference type="ARBA" id="ARBA00022857"/>
    </source>
</evidence>
<dbReference type="InterPro" id="IPR017938">
    <property type="entry name" value="Riboflavin_synthase-like_b-brl"/>
</dbReference>
<dbReference type="GO" id="GO:0042167">
    <property type="term" value="P:heme catabolic process"/>
    <property type="evidence" value="ECO:0007669"/>
    <property type="project" value="TreeGrafter"/>
</dbReference>
<dbReference type="Proteomes" id="UP000324797">
    <property type="component" value="Unassembled WGS sequence"/>
</dbReference>
<keyword evidence="6" id="KW-0274">FAD</keyword>
<evidence type="ECO:0000259" key="10">
    <source>
        <dbReference type="PROSITE" id="PS51384"/>
    </source>
</evidence>
<comment type="catalytic activity">
    <reaction evidence="9">
        <text>2 reduced [2Fe-2S]-[ferredoxin] + NADP(+) + H(+) = 2 oxidized [2Fe-2S]-[ferredoxin] + NADPH</text>
        <dbReference type="Rhea" id="RHEA:20125"/>
        <dbReference type="Rhea" id="RHEA-COMP:10000"/>
        <dbReference type="Rhea" id="RHEA-COMP:10001"/>
        <dbReference type="ChEBI" id="CHEBI:15378"/>
        <dbReference type="ChEBI" id="CHEBI:33737"/>
        <dbReference type="ChEBI" id="CHEBI:33738"/>
        <dbReference type="ChEBI" id="CHEBI:57783"/>
        <dbReference type="ChEBI" id="CHEBI:58349"/>
        <dbReference type="EC" id="1.18.1.2"/>
    </reaction>
</comment>
<comment type="similarity">
    <text evidence="2">Belongs to the ferredoxin--NADP reductase type 1 family.</text>
</comment>
<dbReference type="PRINTS" id="PR00371">
    <property type="entry name" value="FPNCR"/>
</dbReference>
<dbReference type="PRINTS" id="PR00410">
    <property type="entry name" value="PHEHYDRXLASE"/>
</dbReference>
<dbReference type="Gene3D" id="2.40.30.10">
    <property type="entry name" value="Translation factors"/>
    <property type="match status" value="1"/>
</dbReference>
<feature type="domain" description="FAD-binding FR-type" evidence="10">
    <location>
        <begin position="2"/>
        <end position="102"/>
    </location>
</feature>
<evidence type="ECO:0000256" key="2">
    <source>
        <dbReference type="ARBA" id="ARBA00008312"/>
    </source>
</evidence>
<keyword evidence="8" id="KW-0560">Oxidoreductase</keyword>
<dbReference type="InterPro" id="IPR017927">
    <property type="entry name" value="FAD-bd_FR_type"/>
</dbReference>
<organism evidence="11 12">
    <name type="scientific">Bradyrhizobium hipponense</name>
    <dbReference type="NCBI Taxonomy" id="2605638"/>
    <lineage>
        <taxon>Bacteria</taxon>
        <taxon>Pseudomonadati</taxon>
        <taxon>Pseudomonadota</taxon>
        <taxon>Alphaproteobacteria</taxon>
        <taxon>Hyphomicrobiales</taxon>
        <taxon>Nitrobacteraceae</taxon>
        <taxon>Bradyrhizobium</taxon>
    </lineage>
</organism>
<dbReference type="RefSeq" id="WP_148742796.1">
    <property type="nucleotide sequence ID" value="NZ_VSTH01000101.1"/>
</dbReference>
<dbReference type="InterPro" id="IPR001433">
    <property type="entry name" value="OxRdtase_FAD/NAD-bd"/>
</dbReference>
<dbReference type="CDD" id="cd06195">
    <property type="entry name" value="FNR1"/>
    <property type="match status" value="1"/>
</dbReference>
<dbReference type="SUPFAM" id="SSF52343">
    <property type="entry name" value="Ferredoxin reductase-like, C-terminal NADP-linked domain"/>
    <property type="match status" value="1"/>
</dbReference>
<dbReference type="InterPro" id="IPR001709">
    <property type="entry name" value="Flavoprot_Pyr_Nucl_cyt_Rdtase"/>
</dbReference>
<dbReference type="InterPro" id="IPR051930">
    <property type="entry name" value="FNR_type-1"/>
</dbReference>
<keyword evidence="7" id="KW-0521">NADP</keyword>
<dbReference type="PANTHER" id="PTHR47878">
    <property type="entry name" value="OXIDOREDUCTASE FAD/NAD(P)-BINDING DOMAIN PROTEIN"/>
    <property type="match status" value="1"/>
</dbReference>
<evidence type="ECO:0000313" key="11">
    <source>
        <dbReference type="EMBL" id="TYO63382.1"/>
    </source>
</evidence>
<dbReference type="Pfam" id="PF00175">
    <property type="entry name" value="NAD_binding_1"/>
    <property type="match status" value="1"/>
</dbReference>
<dbReference type="AlphaFoldDB" id="A0A5S4YH83"/>
<evidence type="ECO:0000256" key="5">
    <source>
        <dbReference type="ARBA" id="ARBA00022741"/>
    </source>
</evidence>
<reference evidence="11 12" key="1">
    <citation type="submission" date="2019-08" db="EMBL/GenBank/DDBJ databases">
        <title>Bradyrhizobium hipponensis sp. nov., a rhizobium isolated from a Lupinus angustifolius root nodule in Tunisia.</title>
        <authorList>
            <person name="Off K."/>
            <person name="Rejili M."/>
            <person name="Mars M."/>
            <person name="Brachmann A."/>
            <person name="Marin M."/>
        </authorList>
    </citation>
    <scope>NUCLEOTIDE SEQUENCE [LARGE SCALE GENOMIC DNA]</scope>
    <source>
        <strain evidence="12">aSej3</strain>
    </source>
</reference>
<keyword evidence="4" id="KW-0285">Flavoprotein</keyword>
<evidence type="ECO:0000256" key="6">
    <source>
        <dbReference type="ARBA" id="ARBA00022827"/>
    </source>
</evidence>
<dbReference type="GO" id="GO:0000166">
    <property type="term" value="F:nucleotide binding"/>
    <property type="evidence" value="ECO:0007669"/>
    <property type="project" value="UniProtKB-KW"/>
</dbReference>
<evidence type="ECO:0000256" key="1">
    <source>
        <dbReference type="ARBA" id="ARBA00001974"/>
    </source>
</evidence>
<sequence length="270" mass="30747">MSNFTKESILSVHHWTDNLFSFTTTRNPSFCFRSGEFTMIGRKVDEKPLLRAYSLASAHYEDRLEFFSIKAPDGLLTSRLQHLKEGDEIIVSRKATGALVIDNLEDGRNLYLIGTGTGLAPFLSVIKDPETYLRFENVVLLHGCRRVAELAYGEMITEKLPSDELVGDFVRYQLIYYPTVTRDRFRNRGRITDLIVSGKLFTDIELPELEPQHDRIMICGSPGLVRDARELLVAKGFVEGDHGEPAQFVFEKEFAERKSLSSSRKRGHEP</sequence>
<dbReference type="InterPro" id="IPR033892">
    <property type="entry name" value="FNR_bac"/>
</dbReference>
<dbReference type="PANTHER" id="PTHR47878:SF1">
    <property type="entry name" value="FLAVODOXIN_FERREDOXIN--NADP REDUCTASE"/>
    <property type="match status" value="1"/>
</dbReference>
<evidence type="ECO:0000256" key="8">
    <source>
        <dbReference type="ARBA" id="ARBA00023002"/>
    </source>
</evidence>
<evidence type="ECO:0000256" key="9">
    <source>
        <dbReference type="ARBA" id="ARBA00047776"/>
    </source>
</evidence>
<name>A0A5S4YH83_9BRAD</name>
<proteinExistence type="inferred from homology"/>
<keyword evidence="5" id="KW-0547">Nucleotide-binding</keyword>
<dbReference type="EMBL" id="VSTH01000101">
    <property type="protein sequence ID" value="TYO63382.1"/>
    <property type="molecule type" value="Genomic_DNA"/>
</dbReference>
<evidence type="ECO:0000313" key="12">
    <source>
        <dbReference type="Proteomes" id="UP000324797"/>
    </source>
</evidence>